<keyword evidence="2" id="KW-1185">Reference proteome</keyword>
<dbReference type="EMBL" id="SHKN01000001">
    <property type="protein sequence ID" value="RZT97077.1"/>
    <property type="molecule type" value="Genomic_DNA"/>
</dbReference>
<reference evidence="1 2" key="1">
    <citation type="submission" date="2019-02" db="EMBL/GenBank/DDBJ databases">
        <title>Genomic Encyclopedia of Type Strains, Phase IV (KMG-IV): sequencing the most valuable type-strain genomes for metagenomic binning, comparative biology and taxonomic classification.</title>
        <authorList>
            <person name="Goeker M."/>
        </authorList>
    </citation>
    <scope>NUCLEOTIDE SEQUENCE [LARGE SCALE GENOMIC DNA]</scope>
    <source>
        <strain evidence="1 2">DSM 28825</strain>
    </source>
</reference>
<evidence type="ECO:0000313" key="2">
    <source>
        <dbReference type="Proteomes" id="UP000293562"/>
    </source>
</evidence>
<proteinExistence type="predicted"/>
<dbReference type="Proteomes" id="UP000293562">
    <property type="component" value="Unassembled WGS sequence"/>
</dbReference>
<protein>
    <submittedName>
        <fullName evidence="1">Uncharacterized protein</fullName>
    </submittedName>
</protein>
<sequence length="52" mass="5923">MDDVFKNQDKKNPPDCSGGFTLRYIVYSKKFLTFLKKLFSCELGLGLNDSEA</sequence>
<evidence type="ECO:0000313" key="1">
    <source>
        <dbReference type="EMBL" id="RZT97077.1"/>
    </source>
</evidence>
<dbReference type="AlphaFoldDB" id="A0A4Q7VLT2"/>
<comment type="caution">
    <text evidence="1">The sequence shown here is derived from an EMBL/GenBank/DDBJ whole genome shotgun (WGS) entry which is preliminary data.</text>
</comment>
<accession>A0A4Q7VLT2</accession>
<organism evidence="1 2">
    <name type="scientific">Ancylomarina subtilis</name>
    <dbReference type="NCBI Taxonomy" id="1639035"/>
    <lineage>
        <taxon>Bacteria</taxon>
        <taxon>Pseudomonadati</taxon>
        <taxon>Bacteroidota</taxon>
        <taxon>Bacteroidia</taxon>
        <taxon>Marinilabiliales</taxon>
        <taxon>Marinifilaceae</taxon>
        <taxon>Ancylomarina</taxon>
    </lineage>
</organism>
<name>A0A4Q7VLT2_9BACT</name>
<gene>
    <name evidence="1" type="ORF">EV201_1734</name>
</gene>